<organism evidence="1 2">
    <name type="scientific">Blastococcus colisei</name>
    <dbReference type="NCBI Taxonomy" id="1564162"/>
    <lineage>
        <taxon>Bacteria</taxon>
        <taxon>Bacillati</taxon>
        <taxon>Actinomycetota</taxon>
        <taxon>Actinomycetes</taxon>
        <taxon>Geodermatophilales</taxon>
        <taxon>Geodermatophilaceae</taxon>
        <taxon>Blastococcus</taxon>
    </lineage>
</organism>
<dbReference type="EMBL" id="VFQE01000001">
    <property type="protein sequence ID" value="TQN43932.1"/>
    <property type="molecule type" value="Genomic_DNA"/>
</dbReference>
<name>A0A543PIM9_9ACTN</name>
<proteinExistence type="predicted"/>
<comment type="caution">
    <text evidence="1">The sequence shown here is derived from an EMBL/GenBank/DDBJ whole genome shotgun (WGS) entry which is preliminary data.</text>
</comment>
<evidence type="ECO:0000313" key="1">
    <source>
        <dbReference type="EMBL" id="TQN43932.1"/>
    </source>
</evidence>
<accession>A0A543PIM9</accession>
<keyword evidence="2" id="KW-1185">Reference proteome</keyword>
<gene>
    <name evidence="1" type="ORF">FHU33_3407</name>
</gene>
<dbReference type="AlphaFoldDB" id="A0A543PIM9"/>
<reference evidence="1 2" key="1">
    <citation type="submission" date="2019-06" db="EMBL/GenBank/DDBJ databases">
        <title>Sequencing the genomes of 1000 actinobacteria strains.</title>
        <authorList>
            <person name="Klenk H.-P."/>
        </authorList>
    </citation>
    <scope>NUCLEOTIDE SEQUENCE [LARGE SCALE GENOMIC DNA]</scope>
    <source>
        <strain evidence="1 2">DSM 46837</strain>
    </source>
</reference>
<evidence type="ECO:0000313" key="2">
    <source>
        <dbReference type="Proteomes" id="UP000319865"/>
    </source>
</evidence>
<dbReference type="Proteomes" id="UP000319865">
    <property type="component" value="Unassembled WGS sequence"/>
</dbReference>
<protein>
    <submittedName>
        <fullName evidence="1">Uncharacterized protein</fullName>
    </submittedName>
</protein>
<sequence>MIPHQQSLLVTNLLLERLKGRATARVVTVSSHATP</sequence>